<protein>
    <recommendedName>
        <fullName evidence="3">Polyhydroxyalkanoate synthesis regulator phasin</fullName>
    </recommendedName>
</protein>
<organism evidence="1 2">
    <name type="scientific">Desulfonatronum thiosulfatophilum</name>
    <dbReference type="NCBI Taxonomy" id="617002"/>
    <lineage>
        <taxon>Bacteria</taxon>
        <taxon>Pseudomonadati</taxon>
        <taxon>Thermodesulfobacteriota</taxon>
        <taxon>Desulfovibrionia</taxon>
        <taxon>Desulfovibrionales</taxon>
        <taxon>Desulfonatronaceae</taxon>
        <taxon>Desulfonatronum</taxon>
    </lineage>
</organism>
<dbReference type="RefSeq" id="WP_092121691.1">
    <property type="nucleotide sequence ID" value="NZ_FMXO01000013.1"/>
</dbReference>
<dbReference type="EMBL" id="FMXO01000013">
    <property type="protein sequence ID" value="SDB47179.1"/>
    <property type="molecule type" value="Genomic_DNA"/>
</dbReference>
<dbReference type="STRING" id="617002.SAMN05660653_02298"/>
<evidence type="ECO:0008006" key="3">
    <source>
        <dbReference type="Google" id="ProtNLM"/>
    </source>
</evidence>
<gene>
    <name evidence="1" type="ORF">SAMN05660653_02298</name>
</gene>
<reference evidence="1 2" key="1">
    <citation type="submission" date="2016-10" db="EMBL/GenBank/DDBJ databases">
        <authorList>
            <person name="de Groot N.N."/>
        </authorList>
    </citation>
    <scope>NUCLEOTIDE SEQUENCE [LARGE SCALE GENOMIC DNA]</scope>
    <source>
        <strain evidence="1 2">ASO4-2</strain>
    </source>
</reference>
<evidence type="ECO:0000313" key="2">
    <source>
        <dbReference type="Proteomes" id="UP000198771"/>
    </source>
</evidence>
<evidence type="ECO:0000313" key="1">
    <source>
        <dbReference type="EMBL" id="SDB47179.1"/>
    </source>
</evidence>
<proteinExistence type="predicted"/>
<dbReference type="OrthoDB" id="9864528at2"/>
<sequence>MSDLFQKGFQTGLGAGLLLSQGLADKANEILKTLQVGPETMRSPLDKFAAGISEELASLNIRGEEETARILADLGLARKRDLDILQARIELLEQAVAELRSSP</sequence>
<keyword evidence="2" id="KW-1185">Reference proteome</keyword>
<name>A0A1G6DPV8_9BACT</name>
<dbReference type="AlphaFoldDB" id="A0A1G6DPV8"/>
<accession>A0A1G6DPV8</accession>
<dbReference type="Proteomes" id="UP000198771">
    <property type="component" value="Unassembled WGS sequence"/>
</dbReference>